<protein>
    <recommendedName>
        <fullName evidence="5">Transmembrane protein</fullName>
    </recommendedName>
</protein>
<keyword evidence="2" id="KW-0472">Membrane</keyword>
<name>A0A8S9UUS4_PHYIN</name>
<keyword evidence="2" id="KW-1133">Transmembrane helix</keyword>
<evidence type="ECO:0008006" key="5">
    <source>
        <dbReference type="Google" id="ProtNLM"/>
    </source>
</evidence>
<evidence type="ECO:0000256" key="1">
    <source>
        <dbReference type="SAM" id="MobiDB-lite"/>
    </source>
</evidence>
<proteinExistence type="predicted"/>
<reference evidence="3" key="1">
    <citation type="submission" date="2020-03" db="EMBL/GenBank/DDBJ databases">
        <title>Hybrid Assembly of Korean Phytophthora infestans isolates.</title>
        <authorList>
            <person name="Prokchorchik M."/>
            <person name="Lee Y."/>
            <person name="Seo J."/>
            <person name="Cho J.-H."/>
            <person name="Park Y.-E."/>
            <person name="Jang D.-C."/>
            <person name="Im J.-S."/>
            <person name="Choi J.-G."/>
            <person name="Park H.-J."/>
            <person name="Lee G.-B."/>
            <person name="Lee Y.-G."/>
            <person name="Hong S.-Y."/>
            <person name="Cho K."/>
            <person name="Sohn K.H."/>
        </authorList>
    </citation>
    <scope>NUCLEOTIDE SEQUENCE</scope>
    <source>
        <strain evidence="3">KR_2_A2</strain>
    </source>
</reference>
<dbReference type="Proteomes" id="UP000704712">
    <property type="component" value="Unassembled WGS sequence"/>
</dbReference>
<keyword evidence="2" id="KW-0812">Transmembrane</keyword>
<comment type="caution">
    <text evidence="3">The sequence shown here is derived from an EMBL/GenBank/DDBJ whole genome shotgun (WGS) entry which is preliminary data.</text>
</comment>
<dbReference type="AlphaFoldDB" id="A0A8S9UUS4"/>
<accession>A0A8S9UUS4</accession>
<gene>
    <name evidence="3" type="ORF">GN958_ATG07354</name>
</gene>
<evidence type="ECO:0000313" key="3">
    <source>
        <dbReference type="EMBL" id="KAF4143457.1"/>
    </source>
</evidence>
<dbReference type="EMBL" id="JAACNO010001008">
    <property type="protein sequence ID" value="KAF4143457.1"/>
    <property type="molecule type" value="Genomic_DNA"/>
</dbReference>
<feature type="transmembrane region" description="Helical" evidence="2">
    <location>
        <begin position="146"/>
        <end position="169"/>
    </location>
</feature>
<feature type="transmembrane region" description="Helical" evidence="2">
    <location>
        <begin position="79"/>
        <end position="103"/>
    </location>
</feature>
<sequence>MTKKCKDKDLKDDEKSRLLAEQLQADRRQSKLPAAKKWESNYKKQKKSKRRSREDNPESDEAVFQLDTSKHKRPSRRALLLREIVDFHFTRVAFSIAVLHIAVQFILDFGVIAANTFLATIRVVTVIVVTLNILVYHFRNIPSSNILLTLIFAQYISAIALGTTVILVYCSASAPIFSFNSFAGQYIAAEVGVQSPC</sequence>
<evidence type="ECO:0000313" key="4">
    <source>
        <dbReference type="Proteomes" id="UP000704712"/>
    </source>
</evidence>
<feature type="region of interest" description="Disordered" evidence="1">
    <location>
        <begin position="24"/>
        <end position="69"/>
    </location>
</feature>
<evidence type="ECO:0000256" key="2">
    <source>
        <dbReference type="SAM" id="Phobius"/>
    </source>
</evidence>
<feature type="transmembrane region" description="Helical" evidence="2">
    <location>
        <begin position="109"/>
        <end position="134"/>
    </location>
</feature>
<organism evidence="3 4">
    <name type="scientific">Phytophthora infestans</name>
    <name type="common">Potato late blight agent</name>
    <name type="synonym">Botrytis infestans</name>
    <dbReference type="NCBI Taxonomy" id="4787"/>
    <lineage>
        <taxon>Eukaryota</taxon>
        <taxon>Sar</taxon>
        <taxon>Stramenopiles</taxon>
        <taxon>Oomycota</taxon>
        <taxon>Peronosporomycetes</taxon>
        <taxon>Peronosporales</taxon>
        <taxon>Peronosporaceae</taxon>
        <taxon>Phytophthora</taxon>
    </lineage>
</organism>